<protein>
    <submittedName>
        <fullName evidence="3">Type IV pilus assembly protein PilO</fullName>
    </submittedName>
</protein>
<evidence type="ECO:0000313" key="4">
    <source>
        <dbReference type="Proteomes" id="UP000295777"/>
    </source>
</evidence>
<keyword evidence="1" id="KW-0175">Coiled coil</keyword>
<dbReference type="Proteomes" id="UP000295777">
    <property type="component" value="Unassembled WGS sequence"/>
</dbReference>
<sequence length="197" mass="23277">MEFLISLYERWLEIPRWQKWLIISAIGAIIFALLYYIRIVPLQDTLEAEKRRMESLSLVVNRLKTIERRKLDLEKTIRKLERRIEQIESELPSGREDVSRIIKSISDADSGVQVVSIERGAPVEKKYYVEVPYSLKLKATYPEFLSWCEKLSRANRILNFGDLSLKAIEVDEKDKKLEDERYTTLVELQIKAFNLKR</sequence>
<keyword evidence="2" id="KW-1133">Transmembrane helix</keyword>
<organism evidence="3 4">
    <name type="scientific">Phorcysia thermohydrogeniphila</name>
    <dbReference type="NCBI Taxonomy" id="936138"/>
    <lineage>
        <taxon>Bacteria</taxon>
        <taxon>Pseudomonadati</taxon>
        <taxon>Aquificota</taxon>
        <taxon>Aquificia</taxon>
        <taxon>Desulfurobacteriales</taxon>
        <taxon>Desulfurobacteriaceae</taxon>
        <taxon>Phorcysia</taxon>
    </lineage>
</organism>
<name>A0A4R1GDQ1_9BACT</name>
<dbReference type="PANTHER" id="PTHR39555">
    <property type="entry name" value="FIMBRIAL ASSEMBLY PROTEIN PILO-LIKE PROTEIN-RELATED"/>
    <property type="match status" value="1"/>
</dbReference>
<dbReference type="EMBL" id="SMFV01000001">
    <property type="protein sequence ID" value="TCK06477.1"/>
    <property type="molecule type" value="Genomic_DNA"/>
</dbReference>
<feature type="coiled-coil region" evidence="1">
    <location>
        <begin position="63"/>
        <end position="97"/>
    </location>
</feature>
<keyword evidence="2" id="KW-0472">Membrane</keyword>
<evidence type="ECO:0000313" key="3">
    <source>
        <dbReference type="EMBL" id="TCK06477.1"/>
    </source>
</evidence>
<keyword evidence="4" id="KW-1185">Reference proteome</keyword>
<gene>
    <name evidence="3" type="ORF">CLV27_0278</name>
</gene>
<comment type="caution">
    <text evidence="3">The sequence shown here is derived from an EMBL/GenBank/DDBJ whole genome shotgun (WGS) entry which is preliminary data.</text>
</comment>
<keyword evidence="2" id="KW-0812">Transmembrane</keyword>
<dbReference type="AlphaFoldDB" id="A0A4R1GDQ1"/>
<dbReference type="InterPro" id="IPR007445">
    <property type="entry name" value="PilO"/>
</dbReference>
<accession>A0A4R1GDQ1</accession>
<feature type="transmembrane region" description="Helical" evidence="2">
    <location>
        <begin position="20"/>
        <end position="37"/>
    </location>
</feature>
<dbReference type="Gene3D" id="3.30.70.60">
    <property type="match status" value="1"/>
</dbReference>
<evidence type="ECO:0000256" key="1">
    <source>
        <dbReference type="SAM" id="Coils"/>
    </source>
</evidence>
<dbReference type="SUPFAM" id="SSF57997">
    <property type="entry name" value="Tropomyosin"/>
    <property type="match status" value="1"/>
</dbReference>
<dbReference type="PANTHER" id="PTHR39555:SF1">
    <property type="entry name" value="TYPE IV PILUS INNER MEMBRANE COMPONENT PILO"/>
    <property type="match status" value="1"/>
</dbReference>
<dbReference type="OrthoDB" id="13283at2"/>
<dbReference type="GO" id="GO:0043683">
    <property type="term" value="P:type IV pilus assembly"/>
    <property type="evidence" value="ECO:0007669"/>
    <property type="project" value="InterPro"/>
</dbReference>
<proteinExistence type="predicted"/>
<reference evidence="3 4" key="1">
    <citation type="submission" date="2019-03" db="EMBL/GenBank/DDBJ databases">
        <title>Genomic Encyclopedia of Archaeal and Bacterial Type Strains, Phase II (KMG-II): from individual species to whole genera.</title>
        <authorList>
            <person name="Goeker M."/>
        </authorList>
    </citation>
    <scope>NUCLEOTIDE SEQUENCE [LARGE SCALE GENOMIC DNA]</scope>
    <source>
        <strain evidence="3 4">DSM 24425</strain>
    </source>
</reference>
<evidence type="ECO:0000256" key="2">
    <source>
        <dbReference type="SAM" id="Phobius"/>
    </source>
</evidence>
<dbReference type="Pfam" id="PF04350">
    <property type="entry name" value="PilO"/>
    <property type="match status" value="1"/>
</dbReference>
<dbReference type="RefSeq" id="WP_132525055.1">
    <property type="nucleotide sequence ID" value="NZ_SMFV01000001.1"/>
</dbReference>
<dbReference type="InterPro" id="IPR014717">
    <property type="entry name" value="Transl_elong_EF1B/ribsomal_bS6"/>
</dbReference>
<dbReference type="GO" id="GO:0043107">
    <property type="term" value="P:type IV pilus-dependent motility"/>
    <property type="evidence" value="ECO:0007669"/>
    <property type="project" value="InterPro"/>
</dbReference>